<evidence type="ECO:0000256" key="1">
    <source>
        <dbReference type="SAM" id="Phobius"/>
    </source>
</evidence>
<proteinExistence type="predicted"/>
<dbReference type="HOGENOM" id="CLU_2259314_0_0_6"/>
<dbReference type="EMBL" id="CP008884">
    <property type="protein sequence ID" value="AIF46004.1"/>
    <property type="molecule type" value="Genomic_DNA"/>
</dbReference>
<keyword evidence="1" id="KW-0812">Transmembrane</keyword>
<dbReference type="RefSeq" id="WP_019464556.1">
    <property type="nucleotide sequence ID" value="NZ_ALOY01000130.1"/>
</dbReference>
<protein>
    <recommendedName>
        <fullName evidence="4">LrgA</fullName>
    </recommendedName>
</protein>
<evidence type="ECO:0000313" key="2">
    <source>
        <dbReference type="EMBL" id="AIF46004.1"/>
    </source>
</evidence>
<organism evidence="2 3">
    <name type="scientific">Dyella japonica A8</name>
    <dbReference type="NCBI Taxonomy" id="1217721"/>
    <lineage>
        <taxon>Bacteria</taxon>
        <taxon>Pseudomonadati</taxon>
        <taxon>Pseudomonadota</taxon>
        <taxon>Gammaproteobacteria</taxon>
        <taxon>Lysobacterales</taxon>
        <taxon>Rhodanobacteraceae</taxon>
        <taxon>Dyella</taxon>
    </lineage>
</organism>
<dbReference type="Proteomes" id="UP000027987">
    <property type="component" value="Chromosome"/>
</dbReference>
<dbReference type="KEGG" id="dja:HY57_01340"/>
<accession>A0A075JVP8</accession>
<dbReference type="AlphaFoldDB" id="A0A075JVP8"/>
<feature type="transmembrane region" description="Helical" evidence="1">
    <location>
        <begin position="39"/>
        <end position="56"/>
    </location>
</feature>
<name>A0A075JVP8_9GAMM</name>
<keyword evidence="3" id="KW-1185">Reference proteome</keyword>
<dbReference type="PATRIC" id="fig|1217721.7.peg.281"/>
<evidence type="ECO:0000313" key="3">
    <source>
        <dbReference type="Proteomes" id="UP000027987"/>
    </source>
</evidence>
<evidence type="ECO:0008006" key="4">
    <source>
        <dbReference type="Google" id="ProtNLM"/>
    </source>
</evidence>
<reference evidence="2 3" key="1">
    <citation type="submission" date="2014-07" db="EMBL/GenBank/DDBJ databases">
        <title>Complete Genome Sequence of Dyella japonica Strain A8 Isolated from Malaysian Tropical Soil.</title>
        <authorList>
            <person name="Hui R.K.H."/>
            <person name="Chen J.-W."/>
            <person name="Chan K.-G."/>
            <person name="Leung F.C.C."/>
        </authorList>
    </citation>
    <scope>NUCLEOTIDE SEQUENCE [LARGE SCALE GENOMIC DNA]</scope>
    <source>
        <strain evidence="2 3">A8</strain>
    </source>
</reference>
<keyword evidence="1" id="KW-1133">Transmembrane helix</keyword>
<gene>
    <name evidence="2" type="ORF">HY57_01340</name>
</gene>
<feature type="transmembrane region" description="Helical" evidence="1">
    <location>
        <begin position="68"/>
        <end position="88"/>
    </location>
</feature>
<feature type="transmembrane region" description="Helical" evidence="1">
    <location>
        <begin position="6"/>
        <end position="27"/>
    </location>
</feature>
<sequence length="103" mass="11436">MLLYGFIGLWLPQIISFASALFVLVMIFKAWRATGSQGLLLLAIVTAIGELEYLAMKLVPPVIVMQRVIFSTWFSALIGAAMAVAWWLHNKHLAAREATDTDD</sequence>
<keyword evidence="1" id="KW-0472">Membrane</keyword>